<sequence>MLSLDVTKKCLVAEGWSPIFASKQIQDALQRAAFDSNSQVGAIFQVLHTQEAPPTYFRTNKFTSSFQEIVEAYGVAKYQEANPAVYTIVTFPFLFAVMFGDWGHGICLLLATLYLIGRERKLSSQVLFTYDL</sequence>
<name>A0A6P5RM53_PRUAV</name>
<dbReference type="Pfam" id="PF01496">
    <property type="entry name" value="V_ATPase_I"/>
    <property type="match status" value="1"/>
</dbReference>
<comment type="caution">
    <text evidence="8">Lacks conserved residue(s) required for the propagation of feature annotation.</text>
</comment>
<keyword evidence="5 8" id="KW-1133">Transmembrane helix</keyword>
<comment type="similarity">
    <text evidence="2 8">Belongs to the V-ATPase 116 kDa subunit family.</text>
</comment>
<feature type="transmembrane region" description="Helical" evidence="8">
    <location>
        <begin position="93"/>
        <end position="116"/>
    </location>
</feature>
<evidence type="ECO:0000256" key="3">
    <source>
        <dbReference type="ARBA" id="ARBA00022448"/>
    </source>
</evidence>
<organism evidence="9 10">
    <name type="scientific">Prunus avium</name>
    <name type="common">Cherry</name>
    <name type="synonym">Cerasus avium</name>
    <dbReference type="NCBI Taxonomy" id="42229"/>
    <lineage>
        <taxon>Eukaryota</taxon>
        <taxon>Viridiplantae</taxon>
        <taxon>Streptophyta</taxon>
        <taxon>Embryophyta</taxon>
        <taxon>Tracheophyta</taxon>
        <taxon>Spermatophyta</taxon>
        <taxon>Magnoliopsida</taxon>
        <taxon>eudicotyledons</taxon>
        <taxon>Gunneridae</taxon>
        <taxon>Pentapetalae</taxon>
        <taxon>rosids</taxon>
        <taxon>fabids</taxon>
        <taxon>Rosales</taxon>
        <taxon>Rosaceae</taxon>
        <taxon>Amygdaloideae</taxon>
        <taxon>Amygdaleae</taxon>
        <taxon>Prunus</taxon>
    </lineage>
</organism>
<accession>A0A6P5RM53</accession>
<evidence type="ECO:0000256" key="8">
    <source>
        <dbReference type="RuleBase" id="RU361189"/>
    </source>
</evidence>
<gene>
    <name evidence="10" type="primary">LOC110748384</name>
</gene>
<comment type="subcellular location">
    <subcellularLocation>
        <location evidence="1">Membrane</location>
        <topology evidence="1">Multi-pass membrane protein</topology>
    </subcellularLocation>
</comment>
<dbReference type="InterPro" id="IPR002490">
    <property type="entry name" value="V-ATPase_116kDa_su"/>
</dbReference>
<dbReference type="RefSeq" id="XP_021804064.1">
    <property type="nucleotide sequence ID" value="XM_021948372.1"/>
</dbReference>
<keyword evidence="4 8" id="KW-0812">Transmembrane</keyword>
<keyword evidence="8" id="KW-0375">Hydrogen ion transport</keyword>
<evidence type="ECO:0000256" key="6">
    <source>
        <dbReference type="ARBA" id="ARBA00023065"/>
    </source>
</evidence>
<evidence type="ECO:0000313" key="10">
    <source>
        <dbReference type="RefSeq" id="XP_021804064.1"/>
    </source>
</evidence>
<dbReference type="PANTHER" id="PTHR11629:SF112">
    <property type="entry name" value="V-TYPE PROTON ATPASE SUBUNIT A3"/>
    <property type="match status" value="1"/>
</dbReference>
<dbReference type="GeneID" id="110748384"/>
<keyword evidence="9" id="KW-1185">Reference proteome</keyword>
<evidence type="ECO:0000256" key="7">
    <source>
        <dbReference type="ARBA" id="ARBA00023136"/>
    </source>
</evidence>
<dbReference type="GO" id="GO:0007035">
    <property type="term" value="P:vacuolar acidification"/>
    <property type="evidence" value="ECO:0007669"/>
    <property type="project" value="TreeGrafter"/>
</dbReference>
<dbReference type="GO" id="GO:0016471">
    <property type="term" value="C:vacuolar proton-transporting V-type ATPase complex"/>
    <property type="evidence" value="ECO:0007669"/>
    <property type="project" value="TreeGrafter"/>
</dbReference>
<dbReference type="GO" id="GO:0051117">
    <property type="term" value="F:ATPase binding"/>
    <property type="evidence" value="ECO:0007669"/>
    <property type="project" value="TreeGrafter"/>
</dbReference>
<keyword evidence="3 8" id="KW-0813">Transport</keyword>
<dbReference type="GO" id="GO:0033179">
    <property type="term" value="C:proton-transporting V-type ATPase, V0 domain"/>
    <property type="evidence" value="ECO:0007669"/>
    <property type="project" value="InterPro"/>
</dbReference>
<evidence type="ECO:0000256" key="2">
    <source>
        <dbReference type="ARBA" id="ARBA00009904"/>
    </source>
</evidence>
<dbReference type="PANTHER" id="PTHR11629">
    <property type="entry name" value="VACUOLAR PROTON ATPASES"/>
    <property type="match status" value="1"/>
</dbReference>
<dbReference type="GO" id="GO:0046961">
    <property type="term" value="F:proton-transporting ATPase activity, rotational mechanism"/>
    <property type="evidence" value="ECO:0007669"/>
    <property type="project" value="InterPro"/>
</dbReference>
<dbReference type="Proteomes" id="UP000515124">
    <property type="component" value="Unplaced"/>
</dbReference>
<keyword evidence="7 8" id="KW-0472">Membrane</keyword>
<dbReference type="KEGG" id="pavi:110748384"/>
<comment type="function">
    <text evidence="8">Essential component of the vacuolar proton pump (V-ATPase), a multimeric enzyme that catalyzes the translocation of protons across the membranes. Required for assembly and activity of the V-ATPase.</text>
</comment>
<evidence type="ECO:0000313" key="9">
    <source>
        <dbReference type="Proteomes" id="UP000515124"/>
    </source>
</evidence>
<protein>
    <recommendedName>
        <fullName evidence="8">V-type proton ATPase subunit a</fullName>
    </recommendedName>
</protein>
<keyword evidence="6 8" id="KW-0406">Ion transport</keyword>
<dbReference type="AlphaFoldDB" id="A0A6P5RM53"/>
<evidence type="ECO:0000256" key="4">
    <source>
        <dbReference type="ARBA" id="ARBA00022692"/>
    </source>
</evidence>
<evidence type="ECO:0000256" key="1">
    <source>
        <dbReference type="ARBA" id="ARBA00004141"/>
    </source>
</evidence>
<reference evidence="10" key="1">
    <citation type="submission" date="2025-08" db="UniProtKB">
        <authorList>
            <consortium name="RefSeq"/>
        </authorList>
    </citation>
    <scope>IDENTIFICATION</scope>
</reference>
<evidence type="ECO:0000256" key="5">
    <source>
        <dbReference type="ARBA" id="ARBA00022989"/>
    </source>
</evidence>
<proteinExistence type="inferred from homology"/>